<dbReference type="PANTHER" id="PTHR43328">
    <property type="entry name" value="ACETYLTRANSFERASE-RELATED"/>
    <property type="match status" value="1"/>
</dbReference>
<dbReference type="CDD" id="cd04301">
    <property type="entry name" value="NAT_SF"/>
    <property type="match status" value="1"/>
</dbReference>
<dbReference type="RefSeq" id="WP_183794345.1">
    <property type="nucleotide sequence ID" value="NZ_JACIDU010000017.1"/>
</dbReference>
<name>A0A7W6P2Z1_9HYPH</name>
<evidence type="ECO:0000313" key="3">
    <source>
        <dbReference type="Proteomes" id="UP000584824"/>
    </source>
</evidence>
<dbReference type="PROSITE" id="PS51186">
    <property type="entry name" value="GNAT"/>
    <property type="match status" value="1"/>
</dbReference>
<keyword evidence="2" id="KW-0808">Transferase</keyword>
<accession>A0A7W6P2Z1</accession>
<gene>
    <name evidence="2" type="ORF">GGQ66_003726</name>
</gene>
<reference evidence="2 3" key="1">
    <citation type="submission" date="2020-08" db="EMBL/GenBank/DDBJ databases">
        <title>Genomic Encyclopedia of Type Strains, Phase IV (KMG-IV): sequencing the most valuable type-strain genomes for metagenomic binning, comparative biology and taxonomic classification.</title>
        <authorList>
            <person name="Goeker M."/>
        </authorList>
    </citation>
    <scope>NUCLEOTIDE SEQUENCE [LARGE SCALE GENOMIC DNA]</scope>
    <source>
        <strain evidence="2 3">DSM 26385</strain>
    </source>
</reference>
<dbReference type="Gene3D" id="3.40.630.30">
    <property type="match status" value="1"/>
</dbReference>
<evidence type="ECO:0000313" key="2">
    <source>
        <dbReference type="EMBL" id="MBB4105143.1"/>
    </source>
</evidence>
<dbReference type="EC" id="2.3.1.-" evidence="2"/>
<dbReference type="Pfam" id="PF00583">
    <property type="entry name" value="Acetyltransf_1"/>
    <property type="match status" value="1"/>
</dbReference>
<dbReference type="InterPro" id="IPR000182">
    <property type="entry name" value="GNAT_dom"/>
</dbReference>
<sequence>MSVPPVNTRIQWPEGLAIRARIPADAATIATMHNLPGYRAGTLRPPYENAETIRKTIEATTPGTVNLVAILADQVVGEISLNMSSGRRNHAASIGMGVHDDFTGRGIGSALMGEVVAMADAWLNLLRLELTVFVDNAPAIALYQKFGFEVEGCHKAFAFRDGTFVDALSMARINTRR</sequence>
<comment type="caution">
    <text evidence="2">The sequence shown here is derived from an EMBL/GenBank/DDBJ whole genome shotgun (WGS) entry which is preliminary data.</text>
</comment>
<dbReference type="EMBL" id="JACIDU010000017">
    <property type="protein sequence ID" value="MBB4105143.1"/>
    <property type="molecule type" value="Genomic_DNA"/>
</dbReference>
<dbReference type="PANTHER" id="PTHR43328:SF1">
    <property type="entry name" value="N-ACETYLTRANSFERASE DOMAIN-CONTAINING PROTEIN"/>
    <property type="match status" value="1"/>
</dbReference>
<keyword evidence="3" id="KW-1185">Reference proteome</keyword>
<dbReference type="SUPFAM" id="SSF55729">
    <property type="entry name" value="Acyl-CoA N-acyltransferases (Nat)"/>
    <property type="match status" value="1"/>
</dbReference>
<proteinExistence type="predicted"/>
<keyword evidence="2" id="KW-0012">Acyltransferase</keyword>
<dbReference type="InterPro" id="IPR016181">
    <property type="entry name" value="Acyl_CoA_acyltransferase"/>
</dbReference>
<feature type="domain" description="N-acetyltransferase" evidence="1">
    <location>
        <begin position="16"/>
        <end position="175"/>
    </location>
</feature>
<organism evidence="2 3">
    <name type="scientific">Allorhizobium borbori</name>
    <dbReference type="NCBI Taxonomy" id="485907"/>
    <lineage>
        <taxon>Bacteria</taxon>
        <taxon>Pseudomonadati</taxon>
        <taxon>Pseudomonadota</taxon>
        <taxon>Alphaproteobacteria</taxon>
        <taxon>Hyphomicrobiales</taxon>
        <taxon>Rhizobiaceae</taxon>
        <taxon>Rhizobium/Agrobacterium group</taxon>
        <taxon>Allorhizobium</taxon>
    </lineage>
</organism>
<dbReference type="GO" id="GO:0016747">
    <property type="term" value="F:acyltransferase activity, transferring groups other than amino-acyl groups"/>
    <property type="evidence" value="ECO:0007669"/>
    <property type="project" value="InterPro"/>
</dbReference>
<protein>
    <submittedName>
        <fullName evidence="2">Putative acetyltransferase</fullName>
        <ecNumber evidence="2">2.3.1.-</ecNumber>
    </submittedName>
</protein>
<evidence type="ECO:0000259" key="1">
    <source>
        <dbReference type="PROSITE" id="PS51186"/>
    </source>
</evidence>
<dbReference type="Proteomes" id="UP000584824">
    <property type="component" value="Unassembled WGS sequence"/>
</dbReference>
<dbReference type="AlphaFoldDB" id="A0A7W6P2Z1"/>